<name>A0A9W7XGP2_9FUNG</name>
<comment type="caution">
    <text evidence="2">The sequence shown here is derived from an EMBL/GenBank/DDBJ whole genome shotgun (WGS) entry which is preliminary data.</text>
</comment>
<dbReference type="Proteomes" id="UP001145021">
    <property type="component" value="Unassembled WGS sequence"/>
</dbReference>
<evidence type="ECO:0000313" key="2">
    <source>
        <dbReference type="EMBL" id="KAJ1642858.1"/>
    </source>
</evidence>
<organism evidence="2 3">
    <name type="scientific">Coemansia asiatica</name>
    <dbReference type="NCBI Taxonomy" id="1052880"/>
    <lineage>
        <taxon>Eukaryota</taxon>
        <taxon>Fungi</taxon>
        <taxon>Fungi incertae sedis</taxon>
        <taxon>Zoopagomycota</taxon>
        <taxon>Kickxellomycotina</taxon>
        <taxon>Kickxellomycetes</taxon>
        <taxon>Kickxellales</taxon>
        <taxon>Kickxellaceae</taxon>
        <taxon>Coemansia</taxon>
    </lineage>
</organism>
<keyword evidence="3" id="KW-1185">Reference proteome</keyword>
<feature type="domain" description="PRELI/MSF1" evidence="1">
    <location>
        <begin position="2"/>
        <end position="173"/>
    </location>
</feature>
<proteinExistence type="predicted"/>
<protein>
    <recommendedName>
        <fullName evidence="1">PRELI/MSF1 domain-containing protein</fullName>
    </recommendedName>
</protein>
<dbReference type="GO" id="GO:0005758">
    <property type="term" value="C:mitochondrial intermembrane space"/>
    <property type="evidence" value="ECO:0007669"/>
    <property type="project" value="InterPro"/>
</dbReference>
<accession>A0A9W7XGP2</accession>
<dbReference type="InterPro" id="IPR037365">
    <property type="entry name" value="Slowmo/Ups"/>
</dbReference>
<dbReference type="Pfam" id="PF04707">
    <property type="entry name" value="PRELI"/>
    <property type="match status" value="1"/>
</dbReference>
<dbReference type="PANTHER" id="PTHR11158">
    <property type="entry name" value="MSF1/PX19 RELATED"/>
    <property type="match status" value="1"/>
</dbReference>
<evidence type="ECO:0000313" key="3">
    <source>
        <dbReference type="Proteomes" id="UP001145021"/>
    </source>
</evidence>
<dbReference type="InterPro" id="IPR006797">
    <property type="entry name" value="PRELI/MSF1_dom"/>
</dbReference>
<dbReference type="AlphaFoldDB" id="A0A9W7XGP2"/>
<evidence type="ECO:0000259" key="1">
    <source>
        <dbReference type="PROSITE" id="PS50904"/>
    </source>
</evidence>
<reference evidence="2" key="1">
    <citation type="submission" date="2022-07" db="EMBL/GenBank/DDBJ databases">
        <title>Phylogenomic reconstructions and comparative analyses of Kickxellomycotina fungi.</title>
        <authorList>
            <person name="Reynolds N.K."/>
            <person name="Stajich J.E."/>
            <person name="Barry K."/>
            <person name="Grigoriev I.V."/>
            <person name="Crous P."/>
            <person name="Smith M.E."/>
        </authorList>
    </citation>
    <scope>NUCLEOTIDE SEQUENCE</scope>
    <source>
        <strain evidence="2">NBRC 105413</strain>
    </source>
</reference>
<dbReference type="EMBL" id="JANBOH010000328">
    <property type="protein sequence ID" value="KAJ1642858.1"/>
    <property type="molecule type" value="Genomic_DNA"/>
</dbReference>
<gene>
    <name evidence="2" type="ORF">LPJ64_005327</name>
</gene>
<dbReference type="PROSITE" id="PS50904">
    <property type="entry name" value="PRELI_MSF1"/>
    <property type="match status" value="1"/>
</dbReference>
<sequence length="193" mass="22339">MVKFYQHKYSYDYSWNTVSYAFLNRYPNPFATHVLSVDTLDHRIDAETGELFITRLLRKTNSVPRWARSVMRGNDAYILEEVKVNAETGTLVSKTRNITHTRLMKVEERQFLMADRDNASRTLCRNETSIVSNIGYGLNSKIENFSLSRLSDNLVKSRKGMLYVLDLAQRKGLFRQRLRVEQPSSSSSSTLVD</sequence>